<evidence type="ECO:0000313" key="1">
    <source>
        <dbReference type="EMBL" id="KXT54318.1"/>
    </source>
</evidence>
<comment type="caution">
    <text evidence="1">The sequence shown here is derived from an EMBL/GenBank/DDBJ whole genome shotgun (WGS) entry which is preliminary data.</text>
</comment>
<reference evidence="1 2" key="1">
    <citation type="submission" date="2016-02" db="EMBL/GenBank/DDBJ databases">
        <authorList>
            <person name="Wen L."/>
            <person name="He K."/>
            <person name="Yang H."/>
        </authorList>
    </citation>
    <scope>NUCLEOTIDE SEQUENCE [LARGE SCALE GENOMIC DNA]</scope>
    <source>
        <strain evidence="1 2">KLE1704</strain>
    </source>
</reference>
<organism evidence="1">
    <name type="scientific">Bacteroides intestinalis</name>
    <dbReference type="NCBI Taxonomy" id="329854"/>
    <lineage>
        <taxon>Bacteria</taxon>
        <taxon>Pseudomonadati</taxon>
        <taxon>Bacteroidota</taxon>
        <taxon>Bacteroidia</taxon>
        <taxon>Bacteroidales</taxon>
        <taxon>Bacteroidaceae</taxon>
        <taxon>Bacteroides</taxon>
    </lineage>
</organism>
<accession>A0A139LSB8</accession>
<proteinExistence type="predicted"/>
<dbReference type="Proteomes" id="UP000070319">
    <property type="component" value="Unassembled WGS sequence"/>
</dbReference>
<protein>
    <submittedName>
        <fullName evidence="1">Uncharacterized protein</fullName>
    </submittedName>
</protein>
<sequence length="48" mass="5914">MCAKIMGIFRMYKVFNKNISNRFYFKHYIVDNQYSILYLNGFNIFSFL</sequence>
<name>A0A139LSB8_9BACE</name>
<dbReference type="EMBL" id="LTDF01000045">
    <property type="protein sequence ID" value="KXT54318.1"/>
    <property type="molecule type" value="Genomic_DNA"/>
</dbReference>
<evidence type="ECO:0000313" key="2">
    <source>
        <dbReference type="Proteomes" id="UP000070319"/>
    </source>
</evidence>
<dbReference type="PATRIC" id="fig|329854.7.peg.855"/>
<gene>
    <name evidence="1" type="ORF">HMPREF2531_00851</name>
</gene>
<dbReference type="AlphaFoldDB" id="A0A139LSB8"/>